<accession>A0A8H8DMS3</accession>
<evidence type="ECO:0000256" key="1">
    <source>
        <dbReference type="SAM" id="MobiDB-lite"/>
    </source>
</evidence>
<dbReference type="PANTHER" id="PTHR10857">
    <property type="entry name" value="COPINE"/>
    <property type="match status" value="1"/>
</dbReference>
<dbReference type="EMBL" id="JAEFCI010000350">
    <property type="protein sequence ID" value="KAG5463612.1"/>
    <property type="molecule type" value="Genomic_DNA"/>
</dbReference>
<organism evidence="3 4">
    <name type="scientific">Olpidium bornovanus</name>
    <dbReference type="NCBI Taxonomy" id="278681"/>
    <lineage>
        <taxon>Eukaryota</taxon>
        <taxon>Fungi</taxon>
        <taxon>Fungi incertae sedis</taxon>
        <taxon>Olpidiomycota</taxon>
        <taxon>Olpidiomycotina</taxon>
        <taxon>Olpidiomycetes</taxon>
        <taxon>Olpidiales</taxon>
        <taxon>Olpidiaceae</taxon>
        <taxon>Olpidium</taxon>
    </lineage>
</organism>
<dbReference type="GO" id="GO:0071277">
    <property type="term" value="P:cellular response to calcium ion"/>
    <property type="evidence" value="ECO:0007669"/>
    <property type="project" value="TreeGrafter"/>
</dbReference>
<dbReference type="GO" id="GO:0005886">
    <property type="term" value="C:plasma membrane"/>
    <property type="evidence" value="ECO:0007669"/>
    <property type="project" value="TreeGrafter"/>
</dbReference>
<name>A0A8H8DMS3_9FUNG</name>
<feature type="region of interest" description="Disordered" evidence="1">
    <location>
        <begin position="1"/>
        <end position="22"/>
    </location>
</feature>
<feature type="compositionally biased region" description="Basic and acidic residues" evidence="1">
    <location>
        <begin position="297"/>
        <end position="313"/>
    </location>
</feature>
<proteinExistence type="predicted"/>
<comment type="caution">
    <text evidence="3">The sequence shown here is derived from an EMBL/GenBank/DDBJ whole genome shotgun (WGS) entry which is preliminary data.</text>
</comment>
<dbReference type="Pfam" id="PF07002">
    <property type="entry name" value="Copine"/>
    <property type="match status" value="1"/>
</dbReference>
<gene>
    <name evidence="3" type="ORF">BJ554DRAFT_6086</name>
</gene>
<feature type="domain" description="Copine C-terminal" evidence="2">
    <location>
        <begin position="186"/>
        <end position="219"/>
    </location>
</feature>
<dbReference type="InterPro" id="IPR045052">
    <property type="entry name" value="Copine"/>
</dbReference>
<dbReference type="OrthoDB" id="5855668at2759"/>
<evidence type="ECO:0000259" key="2">
    <source>
        <dbReference type="Pfam" id="PF07002"/>
    </source>
</evidence>
<keyword evidence="4" id="KW-1185">Reference proteome</keyword>
<evidence type="ECO:0000313" key="3">
    <source>
        <dbReference type="EMBL" id="KAG5463612.1"/>
    </source>
</evidence>
<dbReference type="InterPro" id="IPR010734">
    <property type="entry name" value="Copine_C"/>
</dbReference>
<dbReference type="PANTHER" id="PTHR10857:SF106">
    <property type="entry name" value="C2 DOMAIN-CONTAINING PROTEIN"/>
    <property type="match status" value="1"/>
</dbReference>
<dbReference type="GO" id="GO:0005544">
    <property type="term" value="F:calcium-dependent phospholipid binding"/>
    <property type="evidence" value="ECO:0007669"/>
    <property type="project" value="InterPro"/>
</dbReference>
<dbReference type="AlphaFoldDB" id="A0A8H8DMS3"/>
<protein>
    <recommendedName>
        <fullName evidence="2">Copine C-terminal domain-containing protein</fullName>
    </recommendedName>
</protein>
<sequence>MSQGEPEKTNAAVLPDARSEPTGFSEKSCISRFCLRADNLPSGLLSTPTAHFVISRAVGTSGDAFHPVFQSQAAAKSTSPVWPPVELPLLTLCNGNLDISLRVEIWNKHKLIGQAVRTGREFQSGLVVPLASLPASGRKCGTLQVVEWDVVKIPTFLEYIRGGANILMTVAIDWTASNGDPRTPESLHYNCPGRYNEYQQAILSVGSILEEYDSDKMLPVRLCCGLAFPDLRCRLVYFGRETELRFHYFFLASVHLSCFPAKFLCQLSLSPSGRRSEIDLAARLARSEPYRRCARSVLDRPEQRRSLRAHELQPGHQRSSGAGQAIAGREPVQGNGGLLYSPNADGWRYHGH</sequence>
<evidence type="ECO:0000313" key="4">
    <source>
        <dbReference type="Proteomes" id="UP000673691"/>
    </source>
</evidence>
<dbReference type="Proteomes" id="UP000673691">
    <property type="component" value="Unassembled WGS sequence"/>
</dbReference>
<feature type="non-terminal residue" evidence="3">
    <location>
        <position position="352"/>
    </location>
</feature>
<feature type="region of interest" description="Disordered" evidence="1">
    <location>
        <begin position="297"/>
        <end position="339"/>
    </location>
</feature>
<reference evidence="3 4" key="1">
    <citation type="journal article" name="Sci. Rep.">
        <title>Genome-scale phylogenetic analyses confirm Olpidium as the closest living zoosporic fungus to the non-flagellated, terrestrial fungi.</title>
        <authorList>
            <person name="Chang Y."/>
            <person name="Rochon D."/>
            <person name="Sekimoto S."/>
            <person name="Wang Y."/>
            <person name="Chovatia M."/>
            <person name="Sandor L."/>
            <person name="Salamov A."/>
            <person name="Grigoriev I.V."/>
            <person name="Stajich J.E."/>
            <person name="Spatafora J.W."/>
        </authorList>
    </citation>
    <scope>NUCLEOTIDE SEQUENCE [LARGE SCALE GENOMIC DNA]</scope>
    <source>
        <strain evidence="3">S191</strain>
    </source>
</reference>